<dbReference type="EMBL" id="WNEG01000046">
    <property type="protein sequence ID" value="NMG83055.1"/>
    <property type="molecule type" value="Genomic_DNA"/>
</dbReference>
<dbReference type="Pfam" id="PF01974">
    <property type="entry name" value="tRNA_int_endo"/>
    <property type="match status" value="2"/>
</dbReference>
<evidence type="ECO:0000256" key="2">
    <source>
        <dbReference type="ARBA" id="ARBA00023239"/>
    </source>
</evidence>
<dbReference type="SUPFAM" id="SSF55267">
    <property type="entry name" value="tRNA-intron endonuclease N-terminal domain-like"/>
    <property type="match status" value="2"/>
</dbReference>
<dbReference type="SUPFAM" id="SSF53032">
    <property type="entry name" value="tRNA-intron endonuclease catalytic domain-like"/>
    <property type="match status" value="2"/>
</dbReference>
<dbReference type="NCBIfam" id="TIGR00324">
    <property type="entry name" value="endA"/>
    <property type="match status" value="2"/>
</dbReference>
<dbReference type="InterPro" id="IPR006678">
    <property type="entry name" value="tRNA_intron_Endonuc_N"/>
</dbReference>
<feature type="domain" description="tRNA intron endonuclease N-terminal" evidence="6">
    <location>
        <begin position="4"/>
        <end position="68"/>
    </location>
</feature>
<feature type="domain" description="tRNA intron endonuclease catalytic" evidence="5">
    <location>
        <begin position="78"/>
        <end position="161"/>
    </location>
</feature>
<dbReference type="GO" id="GO:0005737">
    <property type="term" value="C:cytoplasm"/>
    <property type="evidence" value="ECO:0007669"/>
    <property type="project" value="TreeGrafter"/>
</dbReference>
<evidence type="ECO:0000256" key="3">
    <source>
        <dbReference type="ARBA" id="ARBA00024798"/>
    </source>
</evidence>
<dbReference type="InterPro" id="IPR023516">
    <property type="entry name" value="tRNA_splic_arch_long"/>
</dbReference>
<dbReference type="GO" id="GO:0000213">
    <property type="term" value="F:tRNA-intron lyase activity"/>
    <property type="evidence" value="ECO:0007669"/>
    <property type="project" value="UniProtKB-UniRule"/>
</dbReference>
<feature type="active site" evidence="4">
    <location>
        <position position="289"/>
    </location>
</feature>
<evidence type="ECO:0000313" key="8">
    <source>
        <dbReference type="Proteomes" id="UP000606580"/>
    </source>
</evidence>
<comment type="function">
    <text evidence="4">Endonuclease that removes tRNA introns. Cleaves pre-tRNA at the 5' and 3' splice sites to release the intron. The products are an intron and two tRNA half-molecules bearing 2',3' cyclic phosphate and 5'-OH termini. Recognizes a pseudosymmetric substrate in which 2 bulged loops of 3 bases are separated by a stem of 4 bp.</text>
</comment>
<accession>A0A848DB04</accession>
<comment type="caution">
    <text evidence="7">The sequence shown here is derived from an EMBL/GenBank/DDBJ whole genome shotgun (WGS) entry which is preliminary data.</text>
</comment>
<feature type="domain" description="tRNA intron endonuclease catalytic" evidence="5">
    <location>
        <begin position="259"/>
        <end position="345"/>
    </location>
</feature>
<dbReference type="InterPro" id="IPR006676">
    <property type="entry name" value="tRNA_splic"/>
</dbReference>
<dbReference type="HAMAP" id="MF_01834">
    <property type="entry name" value="EndA_long"/>
    <property type="match status" value="1"/>
</dbReference>
<reference evidence="7" key="1">
    <citation type="journal article" date="2020" name="MBio">
        <title>'Candidatus Ethanoperedens,' a Thermophilic Genus of Archaea Mediating the Anaerobic Oxidation of Ethane.</title>
        <authorList>
            <person name="Hahn C.J."/>
            <person name="Laso-Perez R."/>
            <person name="Vulcano F."/>
            <person name="Vaziourakis K.M."/>
            <person name="Stokke R."/>
            <person name="Steen I.H."/>
            <person name="Teske A."/>
            <person name="Boetius A."/>
            <person name="Liebeke M."/>
            <person name="Amann R."/>
            <person name="Knittel K."/>
            <person name="Wegener G."/>
        </authorList>
    </citation>
    <scope>NUCLEOTIDE SEQUENCE</scope>
    <source>
        <strain evidence="7">GoM-Arc1-LC-WB58</strain>
    </source>
</reference>
<dbReference type="InterPro" id="IPR006677">
    <property type="entry name" value="tRNA_intron_Endonuc_cat-like"/>
</dbReference>
<dbReference type="Gene3D" id="3.40.1170.20">
    <property type="entry name" value="tRNA intron endonuclease, N-terminal domain"/>
    <property type="match status" value="1"/>
</dbReference>
<comment type="function">
    <text evidence="3">Endonuclease that removes tRNA introns. Cleaves pre-tRNA at the 5'- and 3'-splice sites to release the intron. The products are an intron and two tRNA half-molecules bearing 2',3' cyclic phosphate and 5'-OH termini. Recognizes a pseudosymmetric substrate in which 2 bulged loops of 3 bases are separated by a stem of 4 bp.</text>
</comment>
<dbReference type="GO" id="GO:0006388">
    <property type="term" value="P:tRNA splicing, via endonucleolytic cleavage and ligation"/>
    <property type="evidence" value="ECO:0007669"/>
    <property type="project" value="UniProtKB-UniRule"/>
</dbReference>
<comment type="subunit">
    <text evidence="4">Homodimer.</text>
</comment>
<evidence type="ECO:0000256" key="1">
    <source>
        <dbReference type="ARBA" id="ARBA00022694"/>
    </source>
</evidence>
<feature type="domain" description="tRNA intron endonuclease N-terminal" evidence="6">
    <location>
        <begin position="183"/>
        <end position="248"/>
    </location>
</feature>
<evidence type="ECO:0000256" key="4">
    <source>
        <dbReference type="HAMAP-Rule" id="MF_01834"/>
    </source>
</evidence>
<dbReference type="InterPro" id="IPR036167">
    <property type="entry name" value="tRNA_intron_Endo_cat-like_sf"/>
</dbReference>
<dbReference type="Proteomes" id="UP000606580">
    <property type="component" value="Unassembled WGS sequence"/>
</dbReference>
<keyword evidence="1 4" id="KW-0819">tRNA processing</keyword>
<dbReference type="Pfam" id="PF02778">
    <property type="entry name" value="tRNA_int_endo_N"/>
    <property type="match status" value="2"/>
</dbReference>
<feature type="active site" evidence="4">
    <location>
        <position position="331"/>
    </location>
</feature>
<comment type="catalytic activity">
    <reaction evidence="4">
        <text>pretRNA = a 3'-half-tRNA molecule with a 5'-OH end + a 5'-half-tRNA molecule with a 2',3'-cyclic phosphate end + an intron with a 2',3'-cyclic phosphate and a 5'-hydroxyl terminus.</text>
        <dbReference type="EC" id="4.6.1.16"/>
    </reaction>
</comment>
<dbReference type="AlphaFoldDB" id="A0A848DB04"/>
<dbReference type="InterPro" id="IPR011856">
    <property type="entry name" value="tRNA_endonuc-like_dom_sf"/>
</dbReference>
<dbReference type="PANTHER" id="PTHR21227">
    <property type="entry name" value="TRNA-SPLICING ENDONUCLEASE SUBUNIT SEN2"/>
    <property type="match status" value="1"/>
</dbReference>
<dbReference type="EC" id="4.6.1.16" evidence="4"/>
<dbReference type="GO" id="GO:0003676">
    <property type="term" value="F:nucleic acid binding"/>
    <property type="evidence" value="ECO:0007669"/>
    <property type="project" value="InterPro"/>
</dbReference>
<keyword evidence="2 4" id="KW-0456">Lyase</keyword>
<dbReference type="Gene3D" id="3.40.1350.150">
    <property type="match status" value="1"/>
</dbReference>
<comment type="similarity">
    <text evidence="4">Belongs to the tRNA-intron endonuclease family. Archaeal long subfamily.</text>
</comment>
<evidence type="ECO:0000259" key="6">
    <source>
        <dbReference type="Pfam" id="PF02778"/>
    </source>
</evidence>
<protein>
    <recommendedName>
        <fullName evidence="4">tRNA-splicing endonuclease</fullName>
        <ecNumber evidence="4">4.6.1.16</ecNumber>
    </recommendedName>
    <alternativeName>
        <fullName evidence="4">tRNA-intron endonuclease</fullName>
    </alternativeName>
</protein>
<evidence type="ECO:0000313" key="7">
    <source>
        <dbReference type="EMBL" id="NMG83055.1"/>
    </source>
</evidence>
<dbReference type="PANTHER" id="PTHR21227:SF0">
    <property type="entry name" value="TRNA-SPLICING ENDONUCLEASE SUBUNIT SEN2"/>
    <property type="match status" value="1"/>
</dbReference>
<organism evidence="7 8">
    <name type="scientific">Candidatus Ethanoperedens thermophilum</name>
    <dbReference type="NCBI Taxonomy" id="2766897"/>
    <lineage>
        <taxon>Archaea</taxon>
        <taxon>Methanobacteriati</taxon>
        <taxon>Methanobacteriota</taxon>
        <taxon>Stenosarchaea group</taxon>
        <taxon>Methanomicrobia</taxon>
        <taxon>Methanosarcinales</taxon>
        <taxon>Methanosarcinales incertae sedis</taxon>
        <taxon>GOM Arc I cluster</taxon>
        <taxon>Candidatus Ethanoperedens</taxon>
    </lineage>
</organism>
<proteinExistence type="inferred from homology"/>
<dbReference type="CDD" id="cd22363">
    <property type="entry name" value="tRNA-intron_lyase_C"/>
    <property type="match status" value="2"/>
</dbReference>
<evidence type="ECO:0000259" key="5">
    <source>
        <dbReference type="Pfam" id="PF01974"/>
    </source>
</evidence>
<dbReference type="InterPro" id="IPR036740">
    <property type="entry name" value="tRNA_intron_Endonuc_N_sf"/>
</dbReference>
<feature type="active site" evidence="4">
    <location>
        <position position="300"/>
    </location>
</feature>
<dbReference type="Gene3D" id="3.40.1350.10">
    <property type="match status" value="1"/>
</dbReference>
<sequence>MHEIQGQLKTESVILPNDFIEEIHNQSFYGRLVKQGIKLTLSEAAYLLHKQKIEIVSGTKKLDFVDFFKLASLNDENFEVKYIVYEDLRERGYYVQPSVMDFRVYPRGGHPGKTPSKYLLHILSERKITPVQELIKCVETANNLKKRIVLAIVDEESDITFYELKKSGLSEVITTSLPCLEEEATFLGDRTIIWDSETSRQLHQQGFYGKFLDETHLQLSLVETAYLLKEHVIRLQHANNEPITYSEFITLANTIEQNFSLKYRTYEDLRQRNLVPKTGFKFGAHFRVYVKYDRGDKTTHAEYLVHSIPSSHQFSLSDFSRASRLAHSVRKHIIYAVISSDSITYLEIMRIKL</sequence>
<gene>
    <name evidence="4 7" type="primary">endA</name>
    <name evidence="7" type="ORF">GIS02_02480</name>
</gene>
<name>A0A848DB04_9EURY</name>